<gene>
    <name evidence="1" type="ORF">GGR06_003617</name>
</gene>
<sequence>MNVKELFDTFVKDGNAAFELYGGGKIVEIQGYVTYVRPDAYALPSIEISDK</sequence>
<name>A0A840DAW7_9BACE</name>
<protein>
    <submittedName>
        <fullName evidence="1">Uncharacterized protein</fullName>
    </submittedName>
</protein>
<dbReference type="Proteomes" id="UP000560658">
    <property type="component" value="Unassembled WGS sequence"/>
</dbReference>
<evidence type="ECO:0000313" key="1">
    <source>
        <dbReference type="EMBL" id="MBB4045795.1"/>
    </source>
</evidence>
<keyword evidence="2" id="KW-1185">Reference proteome</keyword>
<organism evidence="1 2">
    <name type="scientific">Bacteroides reticulotermitis</name>
    <dbReference type="NCBI Taxonomy" id="1133319"/>
    <lineage>
        <taxon>Bacteria</taxon>
        <taxon>Pseudomonadati</taxon>
        <taxon>Bacteroidota</taxon>
        <taxon>Bacteroidia</taxon>
        <taxon>Bacteroidales</taxon>
        <taxon>Bacteroidaceae</taxon>
        <taxon>Bacteroides</taxon>
    </lineage>
</organism>
<evidence type="ECO:0000313" key="2">
    <source>
        <dbReference type="Proteomes" id="UP000560658"/>
    </source>
</evidence>
<dbReference type="AlphaFoldDB" id="A0A840DAW7"/>
<reference evidence="1" key="1">
    <citation type="submission" date="2020-08" db="EMBL/GenBank/DDBJ databases">
        <title>Genomic Encyclopedia of Type Strains, Phase IV (KMG-IV): sequencing the most valuable type-strain genomes for metagenomic binning, comparative biology and taxonomic classification.</title>
        <authorList>
            <person name="Goeker M."/>
        </authorList>
    </citation>
    <scope>NUCLEOTIDE SEQUENCE [LARGE SCALE GENOMIC DNA]</scope>
    <source>
        <strain evidence="1">DSM 105720</strain>
    </source>
</reference>
<proteinExistence type="predicted"/>
<accession>A0A840DAW7</accession>
<comment type="caution">
    <text evidence="1">The sequence shown here is derived from an EMBL/GenBank/DDBJ whole genome shotgun (WGS) entry which is preliminary data.</text>
</comment>
<dbReference type="EMBL" id="JACIER010000018">
    <property type="protein sequence ID" value="MBB4045795.1"/>
    <property type="molecule type" value="Genomic_DNA"/>
</dbReference>